<feature type="domain" description="ABC transmembrane type-1" evidence="12">
    <location>
        <begin position="2530"/>
        <end position="2776"/>
    </location>
</feature>
<keyword evidence="3 10" id="KW-0812">Transmembrane</keyword>
<dbReference type="InterPro" id="IPR044746">
    <property type="entry name" value="ABCC_6TM_D1"/>
</dbReference>
<dbReference type="VEuPathDB" id="TriTrypDB:LdBPK_230230.1"/>
<feature type="transmembrane region" description="Helical" evidence="10">
    <location>
        <begin position="2009"/>
        <end position="2033"/>
    </location>
</feature>
<feature type="domain" description="ABC transporter" evidence="11">
    <location>
        <begin position="2840"/>
        <end position="3075"/>
    </location>
</feature>
<feature type="region of interest" description="Disordered" evidence="9">
    <location>
        <begin position="3254"/>
        <end position="3273"/>
    </location>
</feature>
<feature type="domain" description="ABC transmembrane type-1" evidence="12">
    <location>
        <begin position="1791"/>
        <end position="2068"/>
    </location>
</feature>
<dbReference type="CDD" id="cd03244">
    <property type="entry name" value="ABCC_MRP_domain2"/>
    <property type="match status" value="2"/>
</dbReference>
<keyword evidence="6 10" id="KW-1133">Transmembrane helix</keyword>
<dbReference type="InterPro" id="IPR003593">
    <property type="entry name" value="AAA+_ATPase"/>
</dbReference>
<dbReference type="CDD" id="cd03250">
    <property type="entry name" value="ABCC_MRP_domain1"/>
    <property type="match status" value="2"/>
</dbReference>
<dbReference type="InterPro" id="IPR050173">
    <property type="entry name" value="ABC_transporter_C-like"/>
</dbReference>
<name>A0A504XQW0_LEIDO</name>
<dbReference type="Gene3D" id="3.40.50.300">
    <property type="entry name" value="P-loop containing nucleotide triphosphate hydrolases"/>
    <property type="match status" value="4"/>
</dbReference>
<evidence type="ECO:0000313" key="13">
    <source>
        <dbReference type="EMBL" id="TPP51402.1"/>
    </source>
</evidence>
<feature type="transmembrane region" description="Helical" evidence="10">
    <location>
        <begin position="2045"/>
        <end position="2071"/>
    </location>
</feature>
<evidence type="ECO:0000256" key="7">
    <source>
        <dbReference type="ARBA" id="ARBA00023136"/>
    </source>
</evidence>
<dbReference type="PROSITE" id="PS50893">
    <property type="entry name" value="ABC_TRANSPORTER_2"/>
    <property type="match status" value="4"/>
</dbReference>
<feature type="transmembrane region" description="Helical" evidence="10">
    <location>
        <begin position="1819"/>
        <end position="1836"/>
    </location>
</feature>
<evidence type="ECO:0000259" key="11">
    <source>
        <dbReference type="PROSITE" id="PS50893"/>
    </source>
</evidence>
<feature type="transmembrane region" description="Helical" evidence="10">
    <location>
        <begin position="1188"/>
        <end position="1207"/>
    </location>
</feature>
<feature type="domain" description="ABC transmembrane type-1" evidence="12">
    <location>
        <begin position="250"/>
        <end position="529"/>
    </location>
</feature>
<dbReference type="FunFam" id="1.20.1560.10:FF:000010">
    <property type="entry name" value="Multidrug resistance-associated ABC transporter"/>
    <property type="match status" value="2"/>
</dbReference>
<feature type="transmembrane region" description="Helical" evidence="10">
    <location>
        <begin position="2531"/>
        <end position="2553"/>
    </location>
</feature>
<dbReference type="InterPro" id="IPR011527">
    <property type="entry name" value="ABC1_TM_dom"/>
</dbReference>
<gene>
    <name evidence="13" type="ORF">CGC20_18470</name>
</gene>
<evidence type="ECO:0000256" key="6">
    <source>
        <dbReference type="ARBA" id="ARBA00022989"/>
    </source>
</evidence>
<dbReference type="InterPro" id="IPR044726">
    <property type="entry name" value="ABCC_6TM_D2"/>
</dbReference>
<feature type="domain" description="ABC transporter" evidence="11">
    <location>
        <begin position="2187"/>
        <end position="2411"/>
    </location>
</feature>
<dbReference type="Pfam" id="PF00005">
    <property type="entry name" value="ABC_tran"/>
    <property type="match status" value="4"/>
</dbReference>
<feature type="transmembrane region" description="Helical" evidence="10">
    <location>
        <begin position="1793"/>
        <end position="1813"/>
    </location>
</feature>
<feature type="region of interest" description="Disordered" evidence="9">
    <location>
        <begin position="880"/>
        <end position="928"/>
    </location>
</feature>
<dbReference type="PANTHER" id="PTHR24223:SF415">
    <property type="entry name" value="FI20190P1"/>
    <property type="match status" value="1"/>
</dbReference>
<feature type="region of interest" description="Disordered" evidence="9">
    <location>
        <begin position="1"/>
        <end position="33"/>
    </location>
</feature>
<dbReference type="InterPro" id="IPR027417">
    <property type="entry name" value="P-loop_NTPase"/>
</dbReference>
<dbReference type="PROSITE" id="PS50929">
    <property type="entry name" value="ABC_TM1F"/>
    <property type="match status" value="4"/>
</dbReference>
<evidence type="ECO:0000256" key="5">
    <source>
        <dbReference type="ARBA" id="ARBA00022840"/>
    </source>
</evidence>
<keyword evidence="7 10" id="KW-0472">Membrane</keyword>
<feature type="domain" description="ABC transporter" evidence="11">
    <location>
        <begin position="654"/>
        <end position="881"/>
    </location>
</feature>
<dbReference type="PROSITE" id="PS00211">
    <property type="entry name" value="ABC_TRANSPORTER_1"/>
    <property type="match status" value="4"/>
</dbReference>
<feature type="transmembrane region" description="Helical" evidence="10">
    <location>
        <begin position="2612"/>
        <end position="2642"/>
    </location>
</feature>
<dbReference type="CDD" id="cd18579">
    <property type="entry name" value="ABC_6TM_ABCC_D1"/>
    <property type="match status" value="2"/>
</dbReference>
<dbReference type="VEuPathDB" id="TriTrypDB:LDHU3_23.0300"/>
<dbReference type="SMART" id="SM00382">
    <property type="entry name" value="AAA"/>
    <property type="match status" value="4"/>
</dbReference>
<feature type="transmembrane region" description="Helical" evidence="10">
    <location>
        <begin position="242"/>
        <end position="269"/>
    </location>
</feature>
<dbReference type="FunFam" id="1.20.1560.10:FF:000082">
    <property type="entry name" value="ABC transporter, multidrug resistance associated protein"/>
    <property type="match status" value="2"/>
</dbReference>
<evidence type="ECO:0000256" key="3">
    <source>
        <dbReference type="ARBA" id="ARBA00022692"/>
    </source>
</evidence>
<organism evidence="13 14">
    <name type="scientific">Leishmania donovani</name>
    <dbReference type="NCBI Taxonomy" id="5661"/>
    <lineage>
        <taxon>Eukaryota</taxon>
        <taxon>Discoba</taxon>
        <taxon>Euglenozoa</taxon>
        <taxon>Kinetoplastea</taxon>
        <taxon>Metakinetoplastina</taxon>
        <taxon>Trypanosomatida</taxon>
        <taxon>Trypanosomatidae</taxon>
        <taxon>Leishmaniinae</taxon>
        <taxon>Leishmania</taxon>
    </lineage>
</organism>
<proteinExistence type="predicted"/>
<dbReference type="VEuPathDB" id="TriTrypDB:LdCL_230007300"/>
<feature type="domain" description="ABC transmembrane type-1" evidence="12">
    <location>
        <begin position="963"/>
        <end position="1243"/>
    </location>
</feature>
<feature type="transmembrane region" description="Helical" evidence="10">
    <location>
        <begin position="1923"/>
        <end position="1945"/>
    </location>
</feature>
<dbReference type="Proteomes" id="UP000318821">
    <property type="component" value="Unassembled WGS sequence"/>
</dbReference>
<dbReference type="InterPro" id="IPR017871">
    <property type="entry name" value="ABC_transporter-like_CS"/>
</dbReference>
<feature type="transmembrane region" description="Helical" evidence="10">
    <location>
        <begin position="384"/>
        <end position="406"/>
    </location>
</feature>
<dbReference type="GO" id="GO:0016887">
    <property type="term" value="F:ATP hydrolysis activity"/>
    <property type="evidence" value="ECO:0007669"/>
    <property type="project" value="InterPro"/>
</dbReference>
<evidence type="ECO:0000256" key="9">
    <source>
        <dbReference type="SAM" id="MobiDB-lite"/>
    </source>
</evidence>
<dbReference type="PANTHER" id="PTHR24223">
    <property type="entry name" value="ATP-BINDING CASSETTE SUB-FAMILY C"/>
    <property type="match status" value="1"/>
</dbReference>
<feature type="transmembrane region" description="Helical" evidence="10">
    <location>
        <begin position="2492"/>
        <end position="2519"/>
    </location>
</feature>
<evidence type="ECO:0000313" key="14">
    <source>
        <dbReference type="Proteomes" id="UP000318821"/>
    </source>
</evidence>
<reference evidence="14" key="1">
    <citation type="submission" date="2019-02" db="EMBL/GenBank/DDBJ databases">
        <title>FDA dAtabase for Regulatory Grade micrObial Sequences (FDA-ARGOS): Supporting development and validation of Infectious Disease Dx tests.</title>
        <authorList>
            <person name="Duncan R."/>
            <person name="Fisher C."/>
            <person name="Tallon L."/>
            <person name="Sadzewicz L."/>
            <person name="Sengamalay N."/>
            <person name="Ott S."/>
            <person name="Godinez A."/>
            <person name="Nagaraj S."/>
            <person name="Vavikolanu K."/>
            <person name="Vyas G."/>
            <person name="Nadendla S."/>
            <person name="Aluvathingal J."/>
            <person name="Sichtig H."/>
        </authorList>
    </citation>
    <scope>NUCLEOTIDE SEQUENCE [LARGE SCALE GENOMIC DNA]</scope>
    <source>
        <strain evidence="14">FDAARGOS_360</strain>
    </source>
</reference>
<dbReference type="VEuPathDB" id="TriTrypDB:LdBPK_230260.1"/>
<dbReference type="InterPro" id="IPR003439">
    <property type="entry name" value="ABC_transporter-like_ATP-bd"/>
</dbReference>
<evidence type="ECO:0000259" key="12">
    <source>
        <dbReference type="PROSITE" id="PS50929"/>
    </source>
</evidence>
<dbReference type="VEuPathDB" id="TriTrypDB:LDHU3_23.0330"/>
<dbReference type="InterPro" id="IPR036640">
    <property type="entry name" value="ABC1_TM_sf"/>
</dbReference>
<keyword evidence="4" id="KW-0547">Nucleotide-binding</keyword>
<dbReference type="Gene3D" id="1.20.1560.10">
    <property type="entry name" value="ABC transporter type 1, transmembrane domain"/>
    <property type="match status" value="4"/>
</dbReference>
<evidence type="ECO:0000256" key="1">
    <source>
        <dbReference type="ARBA" id="ARBA00004141"/>
    </source>
</evidence>
<dbReference type="VEuPathDB" id="TriTrypDB:LdBPK_230250.1"/>
<evidence type="ECO:0000256" key="8">
    <source>
        <dbReference type="ARBA" id="ARBA00023180"/>
    </source>
</evidence>
<feature type="compositionally biased region" description="Basic and acidic residues" evidence="9">
    <location>
        <begin position="883"/>
        <end position="895"/>
    </location>
</feature>
<dbReference type="VEuPathDB" id="TriTrypDB:LdCL_230008000"/>
<evidence type="ECO:0000256" key="10">
    <source>
        <dbReference type="SAM" id="Phobius"/>
    </source>
</evidence>
<dbReference type="Pfam" id="PF00664">
    <property type="entry name" value="ABC_membrane"/>
    <property type="match status" value="4"/>
</dbReference>
<feature type="transmembrane region" description="Helical" evidence="10">
    <location>
        <begin position="281"/>
        <end position="301"/>
    </location>
</feature>
<feature type="transmembrane region" description="Helical" evidence="10">
    <location>
        <begin position="357"/>
        <end position="378"/>
    </location>
</feature>
<accession>A0A504XQW0</accession>
<dbReference type="CDD" id="cd18580">
    <property type="entry name" value="ABC_6TM_ABCC_D2"/>
    <property type="match status" value="2"/>
</dbReference>
<dbReference type="FunFam" id="3.40.50.300:FF:002055">
    <property type="entry name" value="ATP-binding cassette protein subfamily C, member 1"/>
    <property type="match status" value="2"/>
</dbReference>
<feature type="transmembrane region" description="Helical" evidence="10">
    <location>
        <begin position="470"/>
        <end position="492"/>
    </location>
</feature>
<protein>
    <submittedName>
        <fullName evidence="13">ABC transporter transmembrane region family protein</fullName>
    </submittedName>
</protein>
<dbReference type="GO" id="GO:0016020">
    <property type="term" value="C:membrane"/>
    <property type="evidence" value="ECO:0007669"/>
    <property type="project" value="UniProtKB-SubCell"/>
</dbReference>
<feature type="domain" description="ABC transporter" evidence="11">
    <location>
        <begin position="1307"/>
        <end position="1542"/>
    </location>
</feature>
<keyword evidence="8" id="KW-0325">Glycoprotein</keyword>
<comment type="caution">
    <text evidence="13">The sequence shown here is derived from an EMBL/GenBank/DDBJ whole genome shotgun (WGS) entry which is preliminary data.</text>
</comment>
<dbReference type="GO" id="GO:0005524">
    <property type="term" value="F:ATP binding"/>
    <property type="evidence" value="ECO:0007669"/>
    <property type="project" value="UniProtKB-KW"/>
</dbReference>
<dbReference type="FunFam" id="3.40.50.300:FF:000630">
    <property type="entry name" value="ATP-binding cassette (ABC) transporter, putative"/>
    <property type="match status" value="2"/>
</dbReference>
<feature type="transmembrane region" description="Helical" evidence="10">
    <location>
        <begin position="997"/>
        <end position="1015"/>
    </location>
</feature>
<dbReference type="SUPFAM" id="SSF90123">
    <property type="entry name" value="ABC transporter transmembrane region"/>
    <property type="match status" value="4"/>
</dbReference>
<comment type="subcellular location">
    <subcellularLocation>
        <location evidence="1">Membrane</location>
        <topology evidence="1">Multi-pass membrane protein</topology>
    </subcellularLocation>
</comment>
<dbReference type="GO" id="GO:0140359">
    <property type="term" value="F:ABC-type transporter activity"/>
    <property type="evidence" value="ECO:0007669"/>
    <property type="project" value="InterPro"/>
</dbReference>
<feature type="compositionally biased region" description="Acidic residues" evidence="9">
    <location>
        <begin position="1"/>
        <end position="11"/>
    </location>
</feature>
<sequence length="3573" mass="393936">MLHETIDEELPVETTEVLPSAAPPGRPHHQSDPLYDYRREHLTLQERLAEIWGPEAPYTPVPEETSSWFKRYYYGWVYETVVLASNEKLKHEALPPPTRDVRAHDCGLRLSRAVQAAMYERNAWNCMVGTEVVSTLDASSRGVLRWVGVPQQGGYTRMMAGVEWSVPPALRTAARSDDSGASPFFDGVAHGEHLFTPEQSGMSTLEETTTLMLNLTSRGGVVEIPTPKRLPLARLLAFKLPYYLWMQVPFLLVSNICVIALPSILQAFVAFLDDDPGMQTWGRGLGLVAGIFLVQAMQSVCNQRFNYISFRCGLRYRSALNSLIFEKCMIISSKSLAQPDMNAGRIINMVSTDVERVYFFMLFCMLLWSSPIVLLLAIVQLWRLVGWCAIMAVASFLATIPLNAFFMGIQMRARQDIAKAADARVKATSEFFSGIRVAKFMTWEPCFVANIESKRAVELFFLKKIQNARVATSFVNNAAPMLMIAFVFTVYYCTGHELSSTVVFPTIALLGVLRQPFQQIPWVFTMAVQFLISIGRIRRFLECDNATCSTVQDMEEYWREQREHSTACQLAAVLENVDVTAFVPVKLPFAPKVKTSLLSRALRMLCCGQCKPTKRHPPPSVVVENTGYVSPSSASRHIVEGCRGPVHTATPTSIRSPKTPQMKADDFFELEPKVLLHDVSVSVPRGKLTVVLGATGSGKSTLLQSLLSQFEISEGRVWAERSIAYVPQQAWIMNATVRGNILFFDEEDAARLADAVRVSQLEADVAQLGGGLETEIGEKGVNLSGGQKARVSLARAVYANRDVYLLDDPLSALDAHVGERVVEECFLGALAGKTRVLATHQVHIVPRADYVVALGDGRVEFSGSSADFMRTSIYAGMASGVTENKEEGDAERSESALDAEEEAEVTLNRSASKGEGAEEEGDAAAKDPAAGSFVVEEEKASGGVPWRTYMAYFRYCGGAHVAATIVLVFAVTELITVSSSVWLSRWTTKGEGEGNTVYLTVYLLMVLVGGAGYPFRFIVSYTAMRHGGGAMHRTILRSVTAGTIAFFDRTPLGRLLNRFSRDIDTLDNGLQMSTISLLECLFSISVSMLVTIYSQPFVLIALAPCGYLYYRLMMFYNSANREIRRQTSVKKTPVFTLLTELTSGLATIMAYGKAKEVMTEALERLDVVHSCGNLENNTNRWLAVRVEFLSNIVVTAIAFVGVVTTCLRSSRIDIGLISLSLTMAMRTTGELNWLVRMVATMEADMNSVERLQYYIDHIPKEAMPELDAEVDALERRTGMAADVTGTVVIEPASPTSAAPHTVQAGSLVFEGVQMRYREGLPLVLRGVSFRIAPREKVGIVGRTGSGKSTLLLTFMRIVEVCGGEIRVNGREIGAYGLRELRRQFSMIPQDPVLFDGTVRQNVDPFLEASSAEVWAALELVGLRERVASESEGIDSRVLEGGSNYSVGQRQLMCMARALLKKGSGFILMDEATANIDPALDRQIQATVMSAFSAYTVITIAHRLHTVAQYDKIIVMDHGAVAEMGSPRELVMNRQSIFHSMVEAGGPLARRHFRSLNGAAEQLATASKATAANRQAALHERDTLKQRITELWGPPKHYVECDEDRASFSHRMWYFFVYPMVLLASREQISLENMPPPTRDVRAHDCGLRLSRAVQAAMYERNAWNCMAGTEVVSTLDASSRGVLRWVGVPQQGGYTRMMAGVEWSVPPALRTAARSDDSGASPFFDGVAHGEHLFTPEQSGMSTLEEVTCVRLLSSDGRPVDAASVPTPRRLSLMRVLLASLPEYFWWQVPFKLVGDVCTLTIPFLLKAFVHFISERNQSWAYGLVLTVTFFLTQLMQSTCLHRFYYVSIKCGLQYRSALNGLIFEKVFTISHKALADPQMNTGRIINMMSTDTEQANQFMQYCMYIWSSPMVFLISISFLSRLVGWCSIMAVVALLMTLPINGWLMKWQMAARRKLVKATDVRVKAANEFFSGVRVAKFMTWEPRFIANIEEKRALEVSYLKQVQTARVCTSFVSMATPQVMIAAVFIVYYLLGHELTPTVVYPTISLLGIIRMPFNMLPLVFTLSAQYLVAITRINKFLECDNATCSTVQDMEEYWREQREHSTACQLAAVLENVDVTAFVPVKLPFAPKVKTSLLSRALRMLCCGRCRPAKQYPAPTAVAEDVCAALPLSPSPPSSSASPRGGAFRKGKVEADDFFELEPKVLLHDVSVSVPRGKLTVVLGATGSGKSTLLQSLLSQFEISEGRVWAERSIAYVPQQAWIMNATVRGNILFFDEEDAARLADAVRVSQLEADVAQLGGGLETEIGEKGVNLSGGQKARVSLARAVYANRDVYLLDDPLSALDAHVGERVVEECFLGALAGKTRVLATHQVHIVPRADYVVALGDGRVEFSGSSADFMHTPFYASLAAAEADSPPRKGGGANADAEDMDAACGGVSDPEEGSAKPVRRAVSGDGAAAPAAAAQLMTVEEKASGMVAWGTYREYLRFCGGRLWIGGVLAIFGVTEFFTISSMLCLSMWAARRFDLSDASYLLMYIGCVVLGTSTVPLRFYFSFEAMRRGCARMHHAVLRSVSRGTMEFFDTTPLGRILNRFSRDVDVADNTLPMSMLQMMSCLCGILSSLLVTFFTQPLVIFALAPCGYLYYRIMVFYNSANREIRRTSSVVKSPLFSLLGEALTGSATITAYRRASTVMQEALHRLDLVYSCSILENMANRWLGVRVEFLSNIVVSTIVLIGIGRTVLMETHEEWIALVSLSLTMATQTTAMLNWLLRQVATVEADMNSVERLLHYTHKVPQEAMPELDAEVDALERRTGMAADVTGTVVIEPASPTSAAPHTVQAGSLVFEGVQMRYREGLPLVLRGVSFRIAPREKVGIVGRTGSGKSTLLLTFMRIVEVCGGEIRVNGREIGAYGLRELRRQFSMIPQDPVLFDGTVRQNVDPFLEASSAEVWAALELVGLRERVASESEGIDSRVLEGGSNYSVGQRQLMCMARALLKKGSGFILMDEATANIDPALDRQIQATVMSAFSAYTVITIAHRLHTVAQYDKIIVMDHGAVAEMGSPRELVMNRQSIFHSMVEALGRSEAARVIQVQYALRGNANSRHPAVGHGCGLLLPAHRSGLALSRRDSRPRSRVYRLTANRVSYTVAALTRRQETVIAQLRTHTCPPFAFLQRRVTGSDKMECTWCAACYSARTVASPPPPGPPPPCRARSATREFANRATHGPPPPTFTTSSSATISSARCVSCVAVCTPARHFGNAPSRIRPAETPAENMWRQSERETSASVVIVIMFMVPLWLYVLSAHGQEQKRAAVRAWALEQREQHHPSEREGEDKTDGLCGCIAGANATTAVRGYTRGIPYTPQGTIQDYTSSPRHVRLAEMQRNIDREARRAPTGLYEGPTITTKDAPPPTYAPQFVAPAATREDMMPPQPDSYQRDLRSDPAYADDPEHIVAARQRIMTMQSDSYGEAMRGMVAPPPPLDPDAPQAYRQPRVQLDDSWWILMWSFAALFLGDDGLLSSRELGAVVAWRGTAATVPVCRQQESTSVPDGRVPTIGVPPEGVLDLRATVRWPASRRMTM</sequence>
<keyword evidence="2" id="KW-0813">Transport</keyword>
<dbReference type="VEuPathDB" id="TriTrypDB:LdBPK_340690.1"/>
<dbReference type="EMBL" id="RHLD01000023">
    <property type="protein sequence ID" value="TPP51402.1"/>
    <property type="molecule type" value="Genomic_DNA"/>
</dbReference>
<dbReference type="SUPFAM" id="SSF52540">
    <property type="entry name" value="P-loop containing nucleoside triphosphate hydrolases"/>
    <property type="match status" value="4"/>
</dbReference>
<keyword evidence="5" id="KW-0067">ATP-binding</keyword>
<evidence type="ECO:0000256" key="4">
    <source>
        <dbReference type="ARBA" id="ARBA00022741"/>
    </source>
</evidence>
<feature type="transmembrane region" description="Helical" evidence="10">
    <location>
        <begin position="955"/>
        <end position="977"/>
    </location>
</feature>
<evidence type="ECO:0000256" key="2">
    <source>
        <dbReference type="ARBA" id="ARBA00022448"/>
    </source>
</evidence>
<feature type="transmembrane region" description="Helical" evidence="10">
    <location>
        <begin position="1096"/>
        <end position="1113"/>
    </location>
</feature>